<dbReference type="InterPro" id="IPR000679">
    <property type="entry name" value="Znf_GATA"/>
</dbReference>
<dbReference type="CDD" id="cd00202">
    <property type="entry name" value="ZnF_GATA"/>
    <property type="match status" value="1"/>
</dbReference>
<evidence type="ECO:0000256" key="4">
    <source>
        <dbReference type="ARBA" id="ARBA00023015"/>
    </source>
</evidence>
<reference evidence="12" key="3">
    <citation type="submission" date="2018-10" db="EMBL/GenBank/DDBJ databases">
        <authorList>
            <person name="Hovde B."/>
            <person name="Zhang X."/>
        </authorList>
    </citation>
    <scope>NUCLEOTIDE SEQUENCE [LARGE SCALE GENOMIC DNA]</scope>
    <source>
        <strain evidence="12">UTEX 25</strain>
    </source>
</reference>
<evidence type="ECO:0000259" key="10">
    <source>
        <dbReference type="PROSITE" id="PS50114"/>
    </source>
</evidence>
<dbReference type="SMART" id="SM00401">
    <property type="entry name" value="ZnF_GATA"/>
    <property type="match status" value="1"/>
</dbReference>
<name>A0A087SDL1_AUXPR</name>
<keyword evidence="13" id="KW-1185">Reference proteome</keyword>
<dbReference type="AlphaFoldDB" id="A0A087SDL1"/>
<organism evidence="11 13">
    <name type="scientific">Auxenochlorella protothecoides</name>
    <name type="common">Green microalga</name>
    <name type="synonym">Chlorella protothecoides</name>
    <dbReference type="NCBI Taxonomy" id="3075"/>
    <lineage>
        <taxon>Eukaryota</taxon>
        <taxon>Viridiplantae</taxon>
        <taxon>Chlorophyta</taxon>
        <taxon>core chlorophytes</taxon>
        <taxon>Trebouxiophyceae</taxon>
        <taxon>Chlorellales</taxon>
        <taxon>Chlorellaceae</taxon>
        <taxon>Auxenochlorella</taxon>
    </lineage>
</organism>
<sequence>MSLQEILASRAAFGGPSCSHCGVTESPQWRRGPAHKPLLCNACGTRYRRTNQFLPLHATPGSRKRATSAPQTCAQENALEDKAHTGFKQPRLIASTA</sequence>
<dbReference type="GO" id="GO:0043565">
    <property type="term" value="F:sequence-specific DNA binding"/>
    <property type="evidence" value="ECO:0007669"/>
    <property type="project" value="InterPro"/>
</dbReference>
<proteinExistence type="inferred from homology"/>
<accession>A0A087SDL1</accession>
<dbReference type="PANTHER" id="PTHR47172">
    <property type="entry name" value="OS01G0976800 PROTEIN"/>
    <property type="match status" value="1"/>
</dbReference>
<dbReference type="PANTHER" id="PTHR47172:SF24">
    <property type="entry name" value="GATA ZINC FINGER DOMAIN-CONTAINING PROTEIN 14-RELATED"/>
    <property type="match status" value="1"/>
</dbReference>
<evidence type="ECO:0000256" key="7">
    <source>
        <dbReference type="ARBA" id="ARBA00037539"/>
    </source>
</evidence>
<feature type="region of interest" description="Disordered" evidence="9">
    <location>
        <begin position="78"/>
        <end position="97"/>
    </location>
</feature>
<dbReference type="Pfam" id="PF00320">
    <property type="entry name" value="GATA"/>
    <property type="match status" value="1"/>
</dbReference>
<feature type="domain" description="GATA-type" evidence="10">
    <location>
        <begin position="12"/>
        <end position="65"/>
    </location>
</feature>
<evidence type="ECO:0000256" key="3">
    <source>
        <dbReference type="ARBA" id="ARBA00022833"/>
    </source>
</evidence>
<dbReference type="GeneID" id="23618174"/>
<dbReference type="KEGG" id="apro:F751_6783"/>
<keyword evidence="4" id="KW-0805">Transcription regulation</keyword>
<reference evidence="11 13" key="1">
    <citation type="journal article" date="2014" name="BMC Genomics">
        <title>Oil accumulation mechanisms of the oleaginous microalga Chlorella protothecoides revealed through its genome, transcriptomes, and proteomes.</title>
        <authorList>
            <person name="Gao C."/>
            <person name="Wang Y."/>
            <person name="Shen Y."/>
            <person name="Yan D."/>
            <person name="He X."/>
            <person name="Dai J."/>
            <person name="Wu Q."/>
        </authorList>
    </citation>
    <scope>NUCLEOTIDE SEQUENCE [LARGE SCALE GENOMIC DNA]</scope>
    <source>
        <strain evidence="11 13">0710</strain>
    </source>
</reference>
<comment type="similarity">
    <text evidence="6">Belongs to the type IV zinc-finger family. Class B subfamily.</text>
</comment>
<evidence type="ECO:0000313" key="11">
    <source>
        <dbReference type="EMBL" id="KFM23815.1"/>
    </source>
</evidence>
<dbReference type="EMBL" id="QOKY01000172">
    <property type="protein sequence ID" value="RMZ54830.1"/>
    <property type="molecule type" value="Genomic_DNA"/>
</dbReference>
<evidence type="ECO:0000313" key="12">
    <source>
        <dbReference type="EMBL" id="RMZ54830.1"/>
    </source>
</evidence>
<evidence type="ECO:0000256" key="6">
    <source>
        <dbReference type="ARBA" id="ARBA00024019"/>
    </source>
</evidence>
<keyword evidence="1" id="KW-0479">Metal-binding</keyword>
<dbReference type="PROSITE" id="PS50114">
    <property type="entry name" value="GATA_ZN_FINGER_2"/>
    <property type="match status" value="1"/>
</dbReference>
<evidence type="ECO:0000256" key="2">
    <source>
        <dbReference type="ARBA" id="ARBA00022771"/>
    </source>
</evidence>
<reference evidence="14" key="2">
    <citation type="journal article" date="2018" name="Algal Res.">
        <title>Characterization of plant carbon substrate utilization by Auxenochlorella protothecoides.</title>
        <authorList>
            <person name="Vogler B.W."/>
            <person name="Starkenburg S.R."/>
            <person name="Sudasinghe N."/>
            <person name="Schambach J.Y."/>
            <person name="Rollin J.A."/>
            <person name="Pattathil S."/>
            <person name="Barry A.N."/>
        </authorList>
    </citation>
    <scope>NUCLEOTIDE SEQUENCE [LARGE SCALE GENOMIC DNA]</scope>
    <source>
        <strain evidence="14">UTEX 25</strain>
    </source>
</reference>
<dbReference type="Gene3D" id="3.30.50.10">
    <property type="entry name" value="Erythroid Transcription Factor GATA-1, subunit A"/>
    <property type="match status" value="1"/>
</dbReference>
<dbReference type="OrthoDB" id="515712at2759"/>
<dbReference type="Proteomes" id="UP000279271">
    <property type="component" value="Unassembled WGS sequence"/>
</dbReference>
<keyword evidence="2 8" id="KW-0863">Zinc-finger</keyword>
<gene>
    <name evidence="12" type="ORF">APUTEX25_000347</name>
    <name evidence="11" type="ORF">F751_6783</name>
</gene>
<dbReference type="RefSeq" id="XP_011396693.1">
    <property type="nucleotide sequence ID" value="XM_011398391.1"/>
</dbReference>
<dbReference type="SUPFAM" id="SSF57716">
    <property type="entry name" value="Glucocorticoid receptor-like (DNA-binding domain)"/>
    <property type="match status" value="1"/>
</dbReference>
<dbReference type="eggNOG" id="KOG1601">
    <property type="taxonomic scope" value="Eukaryota"/>
</dbReference>
<evidence type="ECO:0000313" key="14">
    <source>
        <dbReference type="Proteomes" id="UP000279271"/>
    </source>
</evidence>
<evidence type="ECO:0000256" key="5">
    <source>
        <dbReference type="ARBA" id="ARBA00023163"/>
    </source>
</evidence>
<dbReference type="GO" id="GO:0008270">
    <property type="term" value="F:zinc ion binding"/>
    <property type="evidence" value="ECO:0007669"/>
    <property type="project" value="UniProtKB-KW"/>
</dbReference>
<evidence type="ECO:0000313" key="13">
    <source>
        <dbReference type="Proteomes" id="UP000028924"/>
    </source>
</evidence>
<comment type="function">
    <text evidence="7">Transcriptional regulator that specifically binds 5'-GATA-3' or 5'-GAT-3' motifs within gene promoters.</text>
</comment>
<dbReference type="InterPro" id="IPR013088">
    <property type="entry name" value="Znf_NHR/GATA"/>
</dbReference>
<keyword evidence="5" id="KW-0804">Transcription</keyword>
<evidence type="ECO:0000256" key="8">
    <source>
        <dbReference type="PROSITE-ProRule" id="PRU00094"/>
    </source>
</evidence>
<evidence type="ECO:0000256" key="9">
    <source>
        <dbReference type="SAM" id="MobiDB-lite"/>
    </source>
</evidence>
<dbReference type="EMBL" id="KL662101">
    <property type="protein sequence ID" value="KFM23815.1"/>
    <property type="molecule type" value="Genomic_DNA"/>
</dbReference>
<reference evidence="12" key="4">
    <citation type="submission" date="2018-11" db="EMBL/GenBank/DDBJ databases">
        <title>Characterization of plant carbon substrate utilization by Auxenochlorella protothecoides.</title>
        <authorList>
            <person name="Vogler B.W."/>
            <person name="Starkenburg S.R."/>
            <person name="Sudasinghe N."/>
            <person name="Schambach J.Y."/>
            <person name="Rollin J.A."/>
            <person name="Pattathil S."/>
            <person name="Barry A.N."/>
        </authorList>
    </citation>
    <scope>NUCLEOTIDE SEQUENCE [LARGE SCALE GENOMIC DNA]</scope>
    <source>
        <strain evidence="12">UTEX 25</strain>
    </source>
</reference>
<protein>
    <submittedName>
        <fullName evidence="11">GATA transcription factor 26</fullName>
    </submittedName>
</protein>
<keyword evidence="3" id="KW-0862">Zinc</keyword>
<dbReference type="GO" id="GO:0006355">
    <property type="term" value="P:regulation of DNA-templated transcription"/>
    <property type="evidence" value="ECO:0007669"/>
    <property type="project" value="InterPro"/>
</dbReference>
<evidence type="ECO:0000256" key="1">
    <source>
        <dbReference type="ARBA" id="ARBA00022723"/>
    </source>
</evidence>
<dbReference type="Proteomes" id="UP000028924">
    <property type="component" value="Unassembled WGS sequence"/>
</dbReference>